<organism evidence="1 2">
    <name type="scientific">Vaccinium darrowii</name>
    <dbReference type="NCBI Taxonomy" id="229202"/>
    <lineage>
        <taxon>Eukaryota</taxon>
        <taxon>Viridiplantae</taxon>
        <taxon>Streptophyta</taxon>
        <taxon>Embryophyta</taxon>
        <taxon>Tracheophyta</taxon>
        <taxon>Spermatophyta</taxon>
        <taxon>Magnoliopsida</taxon>
        <taxon>eudicotyledons</taxon>
        <taxon>Gunneridae</taxon>
        <taxon>Pentapetalae</taxon>
        <taxon>asterids</taxon>
        <taxon>Ericales</taxon>
        <taxon>Ericaceae</taxon>
        <taxon>Vaccinioideae</taxon>
        <taxon>Vaccinieae</taxon>
        <taxon>Vaccinium</taxon>
    </lineage>
</organism>
<accession>A0ACB7YKB4</accession>
<keyword evidence="2" id="KW-1185">Reference proteome</keyword>
<dbReference type="Proteomes" id="UP000828048">
    <property type="component" value="Chromosome 11"/>
</dbReference>
<proteinExistence type="predicted"/>
<comment type="caution">
    <text evidence="1">The sequence shown here is derived from an EMBL/GenBank/DDBJ whole genome shotgun (WGS) entry which is preliminary data.</text>
</comment>
<name>A0ACB7YKB4_9ERIC</name>
<reference evidence="1 2" key="1">
    <citation type="journal article" date="2021" name="Hortic Res">
        <title>High-quality reference genome and annotation aids understanding of berry development for evergreen blueberry (Vaccinium darrowii).</title>
        <authorList>
            <person name="Yu J."/>
            <person name="Hulse-Kemp A.M."/>
            <person name="Babiker E."/>
            <person name="Staton M."/>
        </authorList>
    </citation>
    <scope>NUCLEOTIDE SEQUENCE [LARGE SCALE GENOMIC DNA]</scope>
    <source>
        <strain evidence="2">cv. NJ 8807/NJ 8810</strain>
        <tissue evidence="1">Young leaf</tissue>
    </source>
</reference>
<evidence type="ECO:0000313" key="1">
    <source>
        <dbReference type="EMBL" id="KAH7853817.1"/>
    </source>
</evidence>
<evidence type="ECO:0000313" key="2">
    <source>
        <dbReference type="Proteomes" id="UP000828048"/>
    </source>
</evidence>
<sequence>METRYIELFLLTVSLPNLEVIKLTELENLERLEHGSLSVGSLSKLKEFSVSGCGKLLCVFASQLLPMLRDLETLAVESCNLLEVVFELEGADSSEPNPKILSPLKSVALWFLPKLNYISKRDPMGFKYIQTLNIFCCNSLRYVFAPTMTKSIPQLRNLRIGRCEMLSRIVAEENGLGESSVDEVEFPQLKSLVLTGVPNLVSFFPNVNTTSAKSSDYYHNPVQPQPLFNEKVGIPSLEYLRLSGLENVRNVFNPSMAGGLVNLQNLSIDDCSTLEVVVGKEEEVGHGRKIDKTLFPQLIKLQLGSLLKLKRFCHFTQPLEIPLLRAMGIADCPSMDAFSLGHVSVPNLSLPGISWNGDLNNAIQSLQKRKVVIEVAMETPKSRFKVFESVCLVPGVESIAWRQDLEVIGHEIDAVALTIAVRKNVGPCRLVFEGPVQ</sequence>
<dbReference type="EMBL" id="CM037161">
    <property type="protein sequence ID" value="KAH7853817.1"/>
    <property type="molecule type" value="Genomic_DNA"/>
</dbReference>
<protein>
    <submittedName>
        <fullName evidence="1">Uncharacterized protein</fullName>
    </submittedName>
</protein>
<gene>
    <name evidence="1" type="ORF">Vadar_006917</name>
</gene>